<reference evidence="3 4" key="1">
    <citation type="journal article" date="2023" name="Elife">
        <title>Identification of key yeast species and microbe-microbe interactions impacting larval growth of Drosophila in the wild.</title>
        <authorList>
            <person name="Mure A."/>
            <person name="Sugiura Y."/>
            <person name="Maeda R."/>
            <person name="Honda K."/>
            <person name="Sakurai N."/>
            <person name="Takahashi Y."/>
            <person name="Watada M."/>
            <person name="Katoh T."/>
            <person name="Gotoh A."/>
            <person name="Gotoh Y."/>
            <person name="Taniguchi I."/>
            <person name="Nakamura K."/>
            <person name="Hayashi T."/>
            <person name="Katayama T."/>
            <person name="Uemura T."/>
            <person name="Hattori Y."/>
        </authorList>
    </citation>
    <scope>NUCLEOTIDE SEQUENCE [LARGE SCALE GENOMIC DNA]</scope>
    <source>
        <strain evidence="3 4">KH-74</strain>
    </source>
</reference>
<dbReference type="AlphaFoldDB" id="A0AAV5RTY3"/>
<dbReference type="GO" id="GO:0071218">
    <property type="term" value="P:cellular response to misfolded protein"/>
    <property type="evidence" value="ECO:0007669"/>
    <property type="project" value="TreeGrafter"/>
</dbReference>
<name>A0AAV5RTY3_MAUHU</name>
<keyword evidence="4" id="KW-1185">Reference proteome</keyword>
<dbReference type="InterPro" id="IPR051100">
    <property type="entry name" value="DnaJ_subfamily_B/C"/>
</dbReference>
<dbReference type="PRINTS" id="PR00625">
    <property type="entry name" value="JDOMAIN"/>
</dbReference>
<gene>
    <name evidence="3" type="ORF">DAKH74_016450</name>
</gene>
<dbReference type="SMART" id="SM00271">
    <property type="entry name" value="DnaJ"/>
    <property type="match status" value="1"/>
</dbReference>
<dbReference type="InterPro" id="IPR036869">
    <property type="entry name" value="J_dom_sf"/>
</dbReference>
<feature type="compositionally biased region" description="Basic and acidic residues" evidence="1">
    <location>
        <begin position="230"/>
        <end position="243"/>
    </location>
</feature>
<protein>
    <submittedName>
        <fullName evidence="3">Jjj2 protein</fullName>
    </submittedName>
</protein>
<sequence length="529" mass="60086">MSQSKTGELETLDETTWYSVLGLTSQASDVEIRKSYMRLAKRLHPDKSKTEGTAELFKIVVNAHSTLTDSEKRRQYDNELRRKHLYEYNIPKAASHKSKSGGNKPNVRKSKPYGEQPYGFGSASNKSKDGKTSNKSSVPIFQSFNLKTYQRKHNHKQEMETEQQNYRHSAFRAPEENTETNNTGNQEEEASTTTPHPFPDVETESTRTQTAPQPTHRRQPSHLEEEDVTENTKRSKIATEETTKTPGSKVHLYHDFRRAARHKAGLRDQVHRSVSPVKTPEIKRVDPTLKDSFTSGINVVINQMYENIQKTSREASPADTDSEMVDAASPPKRAPEEMGTGESIPVDDVYQEGSFDMKDIDDTLDSIRLTKKTRLPTIDQAQTENLHEPVNYTLPRVYKRESLSSADNFGMDGPLEEMDVTIPQPPILPLGIGQSLGAYELELLRNETAVFCERCNSVKAQLLRKYSSRIRYDQEHSSQLFKVENFAVLNEGNHINTSIMNKIREVEEIQQVAIQQLLAANRPLHNSKN</sequence>
<evidence type="ECO:0000313" key="3">
    <source>
        <dbReference type="EMBL" id="GMM55029.1"/>
    </source>
</evidence>
<feature type="region of interest" description="Disordered" evidence="1">
    <location>
        <begin position="310"/>
        <end position="349"/>
    </location>
</feature>
<dbReference type="GO" id="GO:0005789">
    <property type="term" value="C:endoplasmic reticulum membrane"/>
    <property type="evidence" value="ECO:0007669"/>
    <property type="project" value="TreeGrafter"/>
</dbReference>
<organism evidence="3 4">
    <name type="scientific">Maudiozyma humilis</name>
    <name type="common">Sour dough yeast</name>
    <name type="synonym">Kazachstania humilis</name>
    <dbReference type="NCBI Taxonomy" id="51915"/>
    <lineage>
        <taxon>Eukaryota</taxon>
        <taxon>Fungi</taxon>
        <taxon>Dikarya</taxon>
        <taxon>Ascomycota</taxon>
        <taxon>Saccharomycotina</taxon>
        <taxon>Saccharomycetes</taxon>
        <taxon>Saccharomycetales</taxon>
        <taxon>Saccharomycetaceae</taxon>
        <taxon>Maudiozyma</taxon>
    </lineage>
</organism>
<feature type="domain" description="J" evidence="2">
    <location>
        <begin position="16"/>
        <end position="80"/>
    </location>
</feature>
<dbReference type="PANTHER" id="PTHR43908">
    <property type="entry name" value="AT29763P-RELATED"/>
    <property type="match status" value="1"/>
</dbReference>
<dbReference type="Gene3D" id="1.10.287.110">
    <property type="entry name" value="DnaJ domain"/>
    <property type="match status" value="1"/>
</dbReference>
<dbReference type="InterPro" id="IPR018253">
    <property type="entry name" value="DnaJ_domain_CS"/>
</dbReference>
<feature type="compositionally biased region" description="Polar residues" evidence="1">
    <location>
        <begin position="133"/>
        <end position="148"/>
    </location>
</feature>
<dbReference type="InterPro" id="IPR001623">
    <property type="entry name" value="DnaJ_domain"/>
</dbReference>
<dbReference type="SUPFAM" id="SSF46565">
    <property type="entry name" value="Chaperone J-domain"/>
    <property type="match status" value="1"/>
</dbReference>
<dbReference type="PANTHER" id="PTHR43908:SF3">
    <property type="entry name" value="AT29763P-RELATED"/>
    <property type="match status" value="1"/>
</dbReference>
<dbReference type="EMBL" id="BTGD01000003">
    <property type="protein sequence ID" value="GMM55029.1"/>
    <property type="molecule type" value="Genomic_DNA"/>
</dbReference>
<feature type="region of interest" description="Disordered" evidence="1">
    <location>
        <begin position="87"/>
        <end position="251"/>
    </location>
</feature>
<dbReference type="CDD" id="cd06257">
    <property type="entry name" value="DnaJ"/>
    <property type="match status" value="1"/>
</dbReference>
<dbReference type="Proteomes" id="UP001377567">
    <property type="component" value="Unassembled WGS sequence"/>
</dbReference>
<dbReference type="GO" id="GO:0030544">
    <property type="term" value="F:Hsp70 protein binding"/>
    <property type="evidence" value="ECO:0007669"/>
    <property type="project" value="TreeGrafter"/>
</dbReference>
<dbReference type="PROSITE" id="PS00636">
    <property type="entry name" value="DNAJ_1"/>
    <property type="match status" value="1"/>
</dbReference>
<accession>A0AAV5RTY3</accession>
<comment type="caution">
    <text evidence="3">The sequence shown here is derived from an EMBL/GenBank/DDBJ whole genome shotgun (WGS) entry which is preliminary data.</text>
</comment>
<dbReference type="PROSITE" id="PS50076">
    <property type="entry name" value="DNAJ_2"/>
    <property type="match status" value="1"/>
</dbReference>
<evidence type="ECO:0000256" key="1">
    <source>
        <dbReference type="SAM" id="MobiDB-lite"/>
    </source>
</evidence>
<proteinExistence type="predicted"/>
<evidence type="ECO:0000313" key="4">
    <source>
        <dbReference type="Proteomes" id="UP001377567"/>
    </source>
</evidence>
<dbReference type="Pfam" id="PF00226">
    <property type="entry name" value="DnaJ"/>
    <property type="match status" value="1"/>
</dbReference>
<evidence type="ECO:0000259" key="2">
    <source>
        <dbReference type="PROSITE" id="PS50076"/>
    </source>
</evidence>